<keyword evidence="2" id="KW-1185">Reference proteome</keyword>
<evidence type="ECO:0000313" key="2">
    <source>
        <dbReference type="Proteomes" id="UP000315369"/>
    </source>
</evidence>
<reference evidence="1 2" key="1">
    <citation type="submission" date="2019-06" db="EMBL/GenBank/DDBJ databases">
        <authorList>
            <person name="Livingstone P."/>
            <person name="Whitworth D."/>
        </authorList>
    </citation>
    <scope>NUCLEOTIDE SEQUENCE [LARGE SCALE GENOMIC DNA]</scope>
    <source>
        <strain evidence="1 2">AM401</strain>
    </source>
</reference>
<evidence type="ECO:0000313" key="1">
    <source>
        <dbReference type="EMBL" id="TQF17747.1"/>
    </source>
</evidence>
<dbReference type="Proteomes" id="UP000315369">
    <property type="component" value="Unassembled WGS sequence"/>
</dbReference>
<dbReference type="AlphaFoldDB" id="A0A540X915"/>
<protein>
    <submittedName>
        <fullName evidence="1">Uncharacterized protein</fullName>
    </submittedName>
</protein>
<accession>A0A540X915</accession>
<proteinExistence type="predicted"/>
<gene>
    <name evidence="1" type="ORF">FJV41_01920</name>
</gene>
<sequence length="481" mass="53293">MSGADGRQGKMFSEETHVLHGELSAAAVAFLKFAERTPEAFAKHRFGKFEESPLMYYELHRWPILIDARRNQLLEDVSVKLSRLVKRGPRLLLGGDPARVAEYFGLPPERARVAVEALALTDDARGVLSRGDFIDSADGLKCLEINMMAGLGGWETALKAQVVMDQPVLQRFTQEQGLRVQLQDTLKAFLSHVIDDVRRTVAWEGECNLAVLFPDNELPDPVGVEMATLLLNTTFTELLEAEGAKGEVLIGAYGEVHDAEGHRFTMRGRRVHAVQEHDARDRLEVVGAAFDARVGAALAARTLCLYNGPAQEILDDKLNISLLSENEDSPALSAEERDLIRQHIPWTRRLQRTHTQRAGERVWLPDQVVASKRDGLVLKAGRAYGGKSVLIGRSMTAEAWDAAIQEALESGGWIIQERVEPRPYHFMRDDGSVGPHILIWGSFVFGERYGGTMVRMNPMGRGKDVVNATQGALMCALVVVE</sequence>
<dbReference type="SUPFAM" id="SSF56059">
    <property type="entry name" value="Glutathione synthetase ATP-binding domain-like"/>
    <property type="match status" value="1"/>
</dbReference>
<name>A0A540X915_9BACT</name>
<organism evidence="1 2">
    <name type="scientific">Myxococcus llanfairpwllgwyngyllgogerychwyrndrobwllllantysiliogogogochensis</name>
    <dbReference type="NCBI Taxonomy" id="2590453"/>
    <lineage>
        <taxon>Bacteria</taxon>
        <taxon>Pseudomonadati</taxon>
        <taxon>Myxococcota</taxon>
        <taxon>Myxococcia</taxon>
        <taxon>Myxococcales</taxon>
        <taxon>Cystobacterineae</taxon>
        <taxon>Myxococcaceae</taxon>
        <taxon>Myxococcus</taxon>
    </lineage>
</organism>
<dbReference type="EMBL" id="VIFM01000004">
    <property type="protein sequence ID" value="TQF17747.1"/>
    <property type="molecule type" value="Genomic_DNA"/>
</dbReference>
<comment type="caution">
    <text evidence="1">The sequence shown here is derived from an EMBL/GenBank/DDBJ whole genome shotgun (WGS) entry which is preliminary data.</text>
</comment>
<dbReference type="OrthoDB" id="5486793at2"/>
<dbReference type="RefSeq" id="WP_141640650.1">
    <property type="nucleotide sequence ID" value="NZ_VIFM01000004.1"/>
</dbReference>